<sequence length="376" mass="42007">MLQDFYREKVILVTGAAGTVGRELVRQLLAMDPAEVRLLDNNESDLFLMSEQFRAFTQVVAYLGDVRDGLKLDHLMKGVDIVFHCAAYKHVWFAEYNPFDTVLTNIVGVKNVIQAALQNQISHMIFTSSDKAVNPTSVMGTSKLMGERIVTAANIVNFNSGQIFSSVRFGNVLGSRGSVVPVFMEQIRRGGPVTLTDPGMTRFVMSIQEAGRLVLEGATLACGGEVFITKMPVMNILDLAHVMIELLAPAHGFQPEDISIELIGTKPGEKLYEELMSAEEVTRAVELPSMFVIRPAHRAFYQEIKYRYHEVLPQMDPLRPYISADETPMSPEEIKQYLLNWEVLGDLGRAFRKDAYPESSSAILKPESRERGEKVS</sequence>
<comment type="similarity">
    <text evidence="1">Belongs to the polysaccharide synthase family.</text>
</comment>
<dbReference type="InterPro" id="IPR003869">
    <property type="entry name" value="Polysac_CapD-like"/>
</dbReference>
<dbReference type="PANTHER" id="PTHR43318">
    <property type="entry name" value="UDP-N-ACETYLGLUCOSAMINE 4,6-DEHYDRATASE"/>
    <property type="match status" value="1"/>
</dbReference>
<gene>
    <name evidence="4" type="ORF">ENV62_00280</name>
</gene>
<organism evidence="4">
    <name type="scientific">Desulfobacca acetoxidans</name>
    <dbReference type="NCBI Taxonomy" id="60893"/>
    <lineage>
        <taxon>Bacteria</taxon>
        <taxon>Pseudomonadati</taxon>
        <taxon>Thermodesulfobacteriota</taxon>
        <taxon>Desulfobaccia</taxon>
        <taxon>Desulfobaccales</taxon>
        <taxon>Desulfobaccaceae</taxon>
        <taxon>Desulfobacca</taxon>
    </lineage>
</organism>
<dbReference type="SUPFAM" id="SSF51735">
    <property type="entry name" value="NAD(P)-binding Rossmann-fold domains"/>
    <property type="match status" value="1"/>
</dbReference>
<evidence type="ECO:0000259" key="3">
    <source>
        <dbReference type="Pfam" id="PF02719"/>
    </source>
</evidence>
<reference evidence="4" key="1">
    <citation type="journal article" date="2020" name="mSystems">
        <title>Genome- and Community-Level Interaction Insights into Carbon Utilization and Element Cycling Functions of Hydrothermarchaeota in Hydrothermal Sediment.</title>
        <authorList>
            <person name="Zhou Z."/>
            <person name="Liu Y."/>
            <person name="Xu W."/>
            <person name="Pan J."/>
            <person name="Luo Z.H."/>
            <person name="Li M."/>
        </authorList>
    </citation>
    <scope>NUCLEOTIDE SEQUENCE [LARGE SCALE GENOMIC DNA]</scope>
    <source>
        <strain evidence="4">SpSt-776</strain>
    </source>
</reference>
<dbReference type="EMBL" id="DTHB01000006">
    <property type="protein sequence ID" value="HGB13669.1"/>
    <property type="molecule type" value="Genomic_DNA"/>
</dbReference>
<dbReference type="Gene3D" id="3.40.50.720">
    <property type="entry name" value="NAD(P)-binding Rossmann-like Domain"/>
    <property type="match status" value="1"/>
</dbReference>
<proteinExistence type="inferred from homology"/>
<comment type="caution">
    <text evidence="4">The sequence shown here is derived from an EMBL/GenBank/DDBJ whole genome shotgun (WGS) entry which is preliminary data.</text>
</comment>
<evidence type="ECO:0000256" key="2">
    <source>
        <dbReference type="SAM" id="MobiDB-lite"/>
    </source>
</evidence>
<evidence type="ECO:0000256" key="1">
    <source>
        <dbReference type="ARBA" id="ARBA00007430"/>
    </source>
</evidence>
<feature type="domain" description="Polysaccharide biosynthesis protein CapD-like" evidence="3">
    <location>
        <begin position="11"/>
        <end position="294"/>
    </location>
</feature>
<feature type="region of interest" description="Disordered" evidence="2">
    <location>
        <begin position="355"/>
        <end position="376"/>
    </location>
</feature>
<protein>
    <submittedName>
        <fullName evidence="4">Polysaccharide biosynthesis protein</fullName>
    </submittedName>
</protein>
<dbReference type="AlphaFoldDB" id="A0A7C3WG08"/>
<dbReference type="Pfam" id="PF02719">
    <property type="entry name" value="Polysacc_synt_2"/>
    <property type="match status" value="1"/>
</dbReference>
<feature type="compositionally biased region" description="Basic and acidic residues" evidence="2">
    <location>
        <begin position="366"/>
        <end position="376"/>
    </location>
</feature>
<evidence type="ECO:0000313" key="4">
    <source>
        <dbReference type="EMBL" id="HGB13669.1"/>
    </source>
</evidence>
<dbReference type="CDD" id="cd05237">
    <property type="entry name" value="UDP_invert_4-6DH_SDR_e"/>
    <property type="match status" value="1"/>
</dbReference>
<name>A0A7C3WG08_9BACT</name>
<dbReference type="InterPro" id="IPR036291">
    <property type="entry name" value="NAD(P)-bd_dom_sf"/>
</dbReference>
<dbReference type="InterPro" id="IPR051203">
    <property type="entry name" value="Polysaccharide_Synthase-Rel"/>
</dbReference>
<accession>A0A7C3WG08</accession>
<dbReference type="PANTHER" id="PTHR43318:SF1">
    <property type="entry name" value="POLYSACCHARIDE BIOSYNTHESIS PROTEIN EPSC-RELATED"/>
    <property type="match status" value="1"/>
</dbReference>